<feature type="region of interest" description="Disordered" evidence="1">
    <location>
        <begin position="1"/>
        <end position="68"/>
    </location>
</feature>
<reference evidence="3 4" key="1">
    <citation type="submission" date="2025-04" db="UniProtKB">
        <authorList>
            <consortium name="RefSeq"/>
        </authorList>
    </citation>
    <scope>IDENTIFICATION</scope>
    <source>
        <tissue evidence="3 4">Leaves</tissue>
    </source>
</reference>
<feature type="compositionally biased region" description="Polar residues" evidence="1">
    <location>
        <begin position="1"/>
        <end position="25"/>
    </location>
</feature>
<feature type="compositionally biased region" description="Polar residues" evidence="1">
    <location>
        <begin position="47"/>
        <end position="67"/>
    </location>
</feature>
<evidence type="ECO:0000313" key="3">
    <source>
        <dbReference type="RefSeq" id="XP_018809671.1"/>
    </source>
</evidence>
<proteinExistence type="predicted"/>
<protein>
    <submittedName>
        <fullName evidence="3 4">Uncharacterized protein LOC108982688 isoform X1</fullName>
    </submittedName>
</protein>
<dbReference type="InterPro" id="IPR039326">
    <property type="entry name" value="Patronus"/>
</dbReference>
<dbReference type="Proteomes" id="UP000235220">
    <property type="component" value="Chromosome 13"/>
</dbReference>
<organism evidence="2 4">
    <name type="scientific">Juglans regia</name>
    <name type="common">English walnut</name>
    <dbReference type="NCBI Taxonomy" id="51240"/>
    <lineage>
        <taxon>Eukaryota</taxon>
        <taxon>Viridiplantae</taxon>
        <taxon>Streptophyta</taxon>
        <taxon>Embryophyta</taxon>
        <taxon>Tracheophyta</taxon>
        <taxon>Spermatophyta</taxon>
        <taxon>Magnoliopsida</taxon>
        <taxon>eudicotyledons</taxon>
        <taxon>Gunneridae</taxon>
        <taxon>Pentapetalae</taxon>
        <taxon>rosids</taxon>
        <taxon>fabids</taxon>
        <taxon>Fagales</taxon>
        <taxon>Juglandaceae</taxon>
        <taxon>Juglans</taxon>
    </lineage>
</organism>
<dbReference type="PANTHER" id="PTHR35125">
    <property type="entry name" value="NEURON NAVIGATOR 1-LIKE-RELATED"/>
    <property type="match status" value="1"/>
</dbReference>
<dbReference type="Gramene" id="Jr13_30970_p1">
    <property type="protein sequence ID" value="cds.Jr13_30970_p1"/>
    <property type="gene ID" value="Jr13_30970"/>
</dbReference>
<dbReference type="RefSeq" id="XP_018809672.1">
    <property type="nucleotide sequence ID" value="XM_018954127.2"/>
</dbReference>
<keyword evidence="2" id="KW-1185">Reference proteome</keyword>
<dbReference type="KEGG" id="jre:108982688"/>
<evidence type="ECO:0000256" key="1">
    <source>
        <dbReference type="SAM" id="MobiDB-lite"/>
    </source>
</evidence>
<dbReference type="OrthoDB" id="1902316at2759"/>
<name>A0A2I4DRA5_JUGRE</name>
<accession>A0A2I4DRA5</accession>
<dbReference type="GO" id="GO:0007346">
    <property type="term" value="P:regulation of mitotic cell cycle"/>
    <property type="evidence" value="ECO:0007669"/>
    <property type="project" value="InterPro"/>
</dbReference>
<dbReference type="AlphaFoldDB" id="A0A2I4DRA5"/>
<dbReference type="RefSeq" id="XP_018809671.1">
    <property type="nucleotide sequence ID" value="XM_018954126.2"/>
</dbReference>
<sequence length="267" mass="29424">MATQAGSLIQDQNFNARYNGTSVGGKSNVLKAERKAGLGGRKPLGDLSNSGKPAPLNQATKKQSSKNLALIDEDSGVSKLRNDTNKKKGISKVIKTVQAGNRKALSDISNSGKARLNEAPKKNLKMKLSAVAEEQLPQPNAIADEQFLHNHHECVKAQTKAMDMDEFLKTVGLDNAHPKYFAFPRAPPVSSKTKIESPLKKYHLDLEEMAEQVIEDGGSSWMHELLPYNPASPPPCKTPKSVYHFTFCNDYDFTNFKLVETPELPRH</sequence>
<gene>
    <name evidence="3 4" type="primary">LOC108982688</name>
</gene>
<evidence type="ECO:0000313" key="2">
    <source>
        <dbReference type="Proteomes" id="UP000235220"/>
    </source>
</evidence>
<dbReference type="GeneID" id="108982688"/>
<evidence type="ECO:0000313" key="4">
    <source>
        <dbReference type="RefSeq" id="XP_018809672.1"/>
    </source>
</evidence>
<dbReference type="PANTHER" id="PTHR35125:SF2">
    <property type="entry name" value="PROTEIN PATRONUS 2-LIKE"/>
    <property type="match status" value="1"/>
</dbReference>